<evidence type="ECO:0000313" key="1">
    <source>
        <dbReference type="EMBL" id="CAB4133807.1"/>
    </source>
</evidence>
<protein>
    <submittedName>
        <fullName evidence="1">Uncharacterized protein</fullName>
    </submittedName>
</protein>
<organism evidence="1">
    <name type="scientific">uncultured Caudovirales phage</name>
    <dbReference type="NCBI Taxonomy" id="2100421"/>
    <lineage>
        <taxon>Viruses</taxon>
        <taxon>Duplodnaviria</taxon>
        <taxon>Heunggongvirae</taxon>
        <taxon>Uroviricota</taxon>
        <taxon>Caudoviricetes</taxon>
        <taxon>Peduoviridae</taxon>
        <taxon>Maltschvirus</taxon>
        <taxon>Maltschvirus maltsch</taxon>
    </lineage>
</organism>
<name>A0A6J5LL31_9CAUD</name>
<gene>
    <name evidence="1" type="ORF">UFOVP264_27</name>
</gene>
<proteinExistence type="predicted"/>
<sequence>MIKEIGTEGKKFYFQGKWFDSSEEMFSYAVEWNSFLLNRETAERILDKFKKDLLINIFMAMPSFTNREFSNKVEEVLLFAIQKLREKI</sequence>
<dbReference type="EMBL" id="LR796277">
    <property type="protein sequence ID" value="CAB4133807.1"/>
    <property type="molecule type" value="Genomic_DNA"/>
</dbReference>
<accession>A0A6J5LL31</accession>
<reference evidence="1" key="1">
    <citation type="submission" date="2020-04" db="EMBL/GenBank/DDBJ databases">
        <authorList>
            <person name="Chiriac C."/>
            <person name="Salcher M."/>
            <person name="Ghai R."/>
            <person name="Kavagutti S V."/>
        </authorList>
    </citation>
    <scope>NUCLEOTIDE SEQUENCE</scope>
</reference>